<dbReference type="Pfam" id="PF05573">
    <property type="entry name" value="NosL"/>
    <property type="match status" value="1"/>
</dbReference>
<accession>L9WNI9</accession>
<protein>
    <recommendedName>
        <fullName evidence="3">NosL family protein</fullName>
    </recommendedName>
</protein>
<comment type="caution">
    <text evidence="1">The sequence shown here is derived from an EMBL/GenBank/DDBJ whole genome shotgun (WGS) entry which is preliminary data.</text>
</comment>
<organism evidence="1 2">
    <name type="scientific">Natronolimnohabitans innermongolicus JCM 12255</name>
    <dbReference type="NCBI Taxonomy" id="1227499"/>
    <lineage>
        <taxon>Archaea</taxon>
        <taxon>Methanobacteriati</taxon>
        <taxon>Methanobacteriota</taxon>
        <taxon>Stenosarchaea group</taxon>
        <taxon>Halobacteria</taxon>
        <taxon>Halobacteriales</taxon>
        <taxon>Natrialbaceae</taxon>
        <taxon>Natronolimnohabitans</taxon>
    </lineage>
</organism>
<dbReference type="eggNOG" id="arCOG04012">
    <property type="taxonomic scope" value="Archaea"/>
</dbReference>
<gene>
    <name evidence="1" type="ORF">C493_18536</name>
</gene>
<keyword evidence="2" id="KW-1185">Reference proteome</keyword>
<evidence type="ECO:0000313" key="2">
    <source>
        <dbReference type="Proteomes" id="UP000011602"/>
    </source>
</evidence>
<dbReference type="InterPro" id="IPR008719">
    <property type="entry name" value="N2O_reductase_NosL"/>
</dbReference>
<proteinExistence type="predicted"/>
<dbReference type="AlphaFoldDB" id="L9WNI9"/>
<evidence type="ECO:0008006" key="3">
    <source>
        <dbReference type="Google" id="ProtNLM"/>
    </source>
</evidence>
<evidence type="ECO:0000313" key="1">
    <source>
        <dbReference type="EMBL" id="ELY51009.1"/>
    </source>
</evidence>
<reference evidence="1 2" key="1">
    <citation type="journal article" date="2014" name="PLoS Genet.">
        <title>Phylogenetically driven sequencing of extremely halophilic archaea reveals strategies for static and dynamic osmo-response.</title>
        <authorList>
            <person name="Becker E.A."/>
            <person name="Seitzer P.M."/>
            <person name="Tritt A."/>
            <person name="Larsen D."/>
            <person name="Krusor M."/>
            <person name="Yao A.I."/>
            <person name="Wu D."/>
            <person name="Madern D."/>
            <person name="Eisen J.A."/>
            <person name="Darling A.E."/>
            <person name="Facciotti M.T."/>
        </authorList>
    </citation>
    <scope>NUCLEOTIDE SEQUENCE [LARGE SCALE GENOMIC DNA]</scope>
    <source>
        <strain evidence="1 2">JCM 12255</strain>
    </source>
</reference>
<name>L9WNI9_9EURY</name>
<dbReference type="SUPFAM" id="SSF160387">
    <property type="entry name" value="NosL/MerB-like"/>
    <property type="match status" value="1"/>
</dbReference>
<dbReference type="EMBL" id="AOHZ01000084">
    <property type="protein sequence ID" value="ELY51009.1"/>
    <property type="molecule type" value="Genomic_DNA"/>
</dbReference>
<sequence>MTVRDDAEFSLEIRHDGKEDHETAITVTLGAEERTERVSITGGETERLFVTIPGTYDTVETGGVSLGDNEWTVSSATIEDETHGTLTVQDAPVEWYQPDSEKACPVCNMLTAMYEPWAAQATHQDGTRIEFCSIGCAVEYWLQPTVHDSYMYDGKHRGTLESELVTIWAPDFTDVDLEPVDGSSADHPGWDEFIDMREGYFVLDGRTFQKFTTPMPGGSPPCFAEYADALAYVEGDLAGVPDDVDMGNVSEDDIVLLKELADSEAGKLFRSDYQQR</sequence>
<dbReference type="Proteomes" id="UP000011602">
    <property type="component" value="Unassembled WGS sequence"/>
</dbReference>
<dbReference type="STRING" id="1227499.C493_18536"/>